<keyword evidence="2 6" id="KW-0808">Transferase</keyword>
<dbReference type="GO" id="GO:0052929">
    <property type="term" value="F:ATP:3'-cytidine-cytidine-tRNA adenylyltransferase activity"/>
    <property type="evidence" value="ECO:0007669"/>
    <property type="project" value="TreeGrafter"/>
</dbReference>
<evidence type="ECO:0000259" key="8">
    <source>
        <dbReference type="Pfam" id="PF01743"/>
    </source>
</evidence>
<evidence type="ECO:0000313" key="10">
    <source>
        <dbReference type="EMBL" id="PIA89466.1"/>
    </source>
</evidence>
<dbReference type="CDD" id="cd05398">
    <property type="entry name" value="NT_ClassII-CCAase"/>
    <property type="match status" value="1"/>
</dbReference>
<evidence type="ECO:0000256" key="3">
    <source>
        <dbReference type="ARBA" id="ARBA00022741"/>
    </source>
</evidence>
<keyword evidence="3" id="KW-0547">Nucleotide-binding</keyword>
<dbReference type="Pfam" id="PF12627">
    <property type="entry name" value="PolyA_pol_RNAbd"/>
    <property type="match status" value="1"/>
</dbReference>
<evidence type="ECO:0000256" key="2">
    <source>
        <dbReference type="ARBA" id="ARBA00022679"/>
    </source>
</evidence>
<dbReference type="AlphaFoldDB" id="A0A2G5HA89"/>
<evidence type="ECO:0000256" key="4">
    <source>
        <dbReference type="ARBA" id="ARBA00022884"/>
    </source>
</evidence>
<dbReference type="Gene3D" id="3.30.460.10">
    <property type="entry name" value="Beta Polymerase, domain 2"/>
    <property type="match status" value="1"/>
</dbReference>
<protein>
    <submittedName>
        <fullName evidence="10">CCA tRNA nucleotidyltransferase, mitochondrial</fullName>
    </submittedName>
</protein>
<dbReference type="InterPro" id="IPR032828">
    <property type="entry name" value="PolyA_RNA-bd"/>
</dbReference>
<dbReference type="FunFam" id="3.30.460.10:FF:000019">
    <property type="entry name" value="tRNA nucleotidyltransferase cca2"/>
    <property type="match status" value="1"/>
</dbReference>
<dbReference type="InterPro" id="IPR002646">
    <property type="entry name" value="PolA_pol_head_dom"/>
</dbReference>
<feature type="region of interest" description="Disordered" evidence="7">
    <location>
        <begin position="197"/>
        <end position="220"/>
    </location>
</feature>
<name>A0A2G5HA89_CERBT</name>
<dbReference type="Gene3D" id="1.10.3090.10">
    <property type="entry name" value="cca-adding enzyme, domain 2"/>
    <property type="match status" value="1"/>
</dbReference>
<gene>
    <name evidence="10" type="ORF">CB0940_06985</name>
</gene>
<comment type="caution">
    <text evidence="10">The sequence shown here is derived from an EMBL/GenBank/DDBJ whole genome shotgun (WGS) entry which is preliminary data.</text>
</comment>
<dbReference type="Pfam" id="PF10521">
    <property type="entry name" value="Tti2"/>
    <property type="match status" value="1"/>
</dbReference>
<evidence type="ECO:0000256" key="7">
    <source>
        <dbReference type="SAM" id="MobiDB-lite"/>
    </source>
</evidence>
<dbReference type="GO" id="GO:0001680">
    <property type="term" value="P:tRNA 3'-terminal CCA addition"/>
    <property type="evidence" value="ECO:0007669"/>
    <property type="project" value="TreeGrafter"/>
</dbReference>
<dbReference type="Proteomes" id="UP000230605">
    <property type="component" value="Chromosome 5"/>
</dbReference>
<reference evidence="10 11" key="1">
    <citation type="submission" date="2015-10" db="EMBL/GenBank/DDBJ databases">
        <title>The cercosporin biosynthetic gene cluster was horizontally transferred to several fungal lineages and shown to be expanded in Cercospora beticola based on microsynteny with recipient genomes.</title>
        <authorList>
            <person name="De Jonge R."/>
            <person name="Ebert M.K."/>
            <person name="Suttle J.C."/>
            <person name="Jurick Ii W.M."/>
            <person name="Secor G.A."/>
            <person name="Thomma B.P."/>
            <person name="Van De Peer Y."/>
            <person name="Bolton M.D."/>
        </authorList>
    </citation>
    <scope>NUCLEOTIDE SEQUENCE [LARGE SCALE GENOMIC DNA]</scope>
    <source>
        <strain evidence="10 11">09-40</strain>
    </source>
</reference>
<sequence length="986" mass="110522">MHSATRRLTHLALSPQKYHPFRICSAVIQVQCQIRRCMSPARLYAKSPEGTKRRRLDSNSPGPAKRRHQSTMSPLVVEEVDDQASGSVSGGISWEPVETTLKTLLLDVAKYIDENPASSDDPDATSHVVVPDELAKQPIILRFTGGWVRDKLLGKKSHDIDVAINKMTGYQFGLRLKEYLEIPGNLEKYGLESIASNDKQNQKAGKSDKSKAVGGLHKIEANPEKSKHLETTTMQILGLDIDLVNLRKETYTDEEGRIPQIEFGTPEEDAERRDATVNAMFYNLNEDKIEDFTGRGHDDMKAKIIRTPLQPYQTFKDDPLRVLRLIRFASRLGYTIESTALEAMRNAEIKDALRQKISRERVGTEIEKALQGPDPHEALRLVFSLGLYETIYSDPAKAEIEHDTPDVEGWDVLIDTLKDMISNGNVVQEELMRDHEEEVLAWQLSAMVPYRNAPFPEPLQPGKKAPPPIPVQVAREGVKAPNKICEVINAAVRNQSEISDVVDRLYQKKRRPDKVIEGDDPSARDVLGMAIRRWGPSWRSQVMYSLLVEVANTQDQVEAIERRYTTFVEHLRQLELTDVCAFKPLMDGKELAKAIGIKPGPWMKDALDVVMAWQLRNPGTADTAKAIEEVKNHQTNGELTSDLVQHFLKLTIRPLFIKATPATVTEQGRKVTTERLPEKLTMSSMDDNVKKPWKTANDSYSLDVLAWVMRSLDEKLVAQVWPLIIPPLLTLVDDWEARYKCIGADFIDALLKSTPSALLERTGLGEVFEQALMPCLTYLPTITEEEESIPLLSSVYPALLTLARKRFPNEEPAPPTTTPLTPTARQKVQMLDTIIRKGIIYGYSHCGTSNPKITTVLFSNLAIYLQELGIDSVKHPKFLIPTLSEALSSSTGTATIPMLLSATDALQAVIRNAWPRMAGYRGEVLKGVTLCWIKVMGGTGDELEQLRIKLKETVKLLGAAVKRECDFEAEKRLLLKADARLEGLFA</sequence>
<organism evidence="10 11">
    <name type="scientific">Cercospora beticola</name>
    <name type="common">Sugarbeet leaf spot fungus</name>
    <dbReference type="NCBI Taxonomy" id="122368"/>
    <lineage>
        <taxon>Eukaryota</taxon>
        <taxon>Fungi</taxon>
        <taxon>Dikarya</taxon>
        <taxon>Ascomycota</taxon>
        <taxon>Pezizomycotina</taxon>
        <taxon>Dothideomycetes</taxon>
        <taxon>Dothideomycetidae</taxon>
        <taxon>Mycosphaerellales</taxon>
        <taxon>Mycosphaerellaceae</taxon>
        <taxon>Cercospora</taxon>
    </lineage>
</organism>
<dbReference type="EMBL" id="LKMD01000108">
    <property type="protein sequence ID" value="PIA89466.1"/>
    <property type="molecule type" value="Genomic_DNA"/>
</dbReference>
<dbReference type="SUPFAM" id="SSF81891">
    <property type="entry name" value="Poly A polymerase C-terminal region-like"/>
    <property type="match status" value="1"/>
</dbReference>
<feature type="domain" description="tRNA nucleotidyltransferase/poly(A) polymerase RNA and SrmB- binding" evidence="9">
    <location>
        <begin position="333"/>
        <end position="392"/>
    </location>
</feature>
<dbReference type="GO" id="GO:0110078">
    <property type="term" value="C:TTT Hsp90 cochaperone complex"/>
    <property type="evidence" value="ECO:0007669"/>
    <property type="project" value="InterPro"/>
</dbReference>
<comment type="similarity">
    <text evidence="1 6">Belongs to the tRNA nucleotidyltransferase/poly(A) polymerase family.</text>
</comment>
<dbReference type="SUPFAM" id="SSF81301">
    <property type="entry name" value="Nucleotidyltransferase"/>
    <property type="match status" value="1"/>
</dbReference>
<dbReference type="Pfam" id="PF01743">
    <property type="entry name" value="PolyA_pol"/>
    <property type="match status" value="1"/>
</dbReference>
<dbReference type="InterPro" id="IPR043519">
    <property type="entry name" value="NT_sf"/>
</dbReference>
<dbReference type="GO" id="GO:0003723">
    <property type="term" value="F:RNA binding"/>
    <property type="evidence" value="ECO:0007669"/>
    <property type="project" value="UniProtKB-KW"/>
</dbReference>
<feature type="domain" description="Poly A polymerase head" evidence="8">
    <location>
        <begin position="141"/>
        <end position="306"/>
    </location>
</feature>
<dbReference type="OrthoDB" id="445712at2759"/>
<dbReference type="PANTHER" id="PTHR13734">
    <property type="entry name" value="TRNA-NUCLEOTIDYLTRANSFERASE"/>
    <property type="match status" value="1"/>
</dbReference>
<evidence type="ECO:0000313" key="11">
    <source>
        <dbReference type="Proteomes" id="UP000230605"/>
    </source>
</evidence>
<dbReference type="InterPro" id="IPR018870">
    <property type="entry name" value="Tti2"/>
</dbReference>
<feature type="region of interest" description="Disordered" evidence="7">
    <location>
        <begin position="45"/>
        <end position="75"/>
    </location>
</feature>
<feature type="compositionally biased region" description="Basic and acidic residues" evidence="7">
    <location>
        <begin position="205"/>
        <end position="220"/>
    </location>
</feature>
<evidence type="ECO:0000256" key="5">
    <source>
        <dbReference type="ARBA" id="ARBA00034736"/>
    </source>
</evidence>
<proteinExistence type="inferred from homology"/>
<evidence type="ECO:0000259" key="9">
    <source>
        <dbReference type="Pfam" id="PF12627"/>
    </source>
</evidence>
<dbReference type="GO" id="GO:0000166">
    <property type="term" value="F:nucleotide binding"/>
    <property type="evidence" value="ECO:0007669"/>
    <property type="project" value="UniProtKB-KW"/>
</dbReference>
<evidence type="ECO:0000256" key="1">
    <source>
        <dbReference type="ARBA" id="ARBA00007265"/>
    </source>
</evidence>
<dbReference type="GO" id="GO:0005739">
    <property type="term" value="C:mitochondrion"/>
    <property type="evidence" value="ECO:0007669"/>
    <property type="project" value="UniProtKB-ARBA"/>
</dbReference>
<keyword evidence="4 6" id="KW-0694">RNA-binding</keyword>
<dbReference type="GO" id="GO:0052927">
    <property type="term" value="F:CC tRNA cytidylyltransferase activity"/>
    <property type="evidence" value="ECO:0007669"/>
    <property type="project" value="TreeGrafter"/>
</dbReference>
<dbReference type="PANTHER" id="PTHR13734:SF5">
    <property type="entry name" value="CCA TRNA NUCLEOTIDYLTRANSFERASE, MITOCHONDRIAL"/>
    <property type="match status" value="1"/>
</dbReference>
<accession>A0A2G5HA89</accession>
<comment type="similarity">
    <text evidence="5">Belongs to the TTI2 family.</text>
</comment>
<evidence type="ECO:0000256" key="6">
    <source>
        <dbReference type="RuleBase" id="RU003953"/>
    </source>
</evidence>